<name>A0ABT6JJZ8_9GAMM</name>
<protein>
    <recommendedName>
        <fullName evidence="3">Sulfotransferase family protein</fullName>
    </recommendedName>
</protein>
<dbReference type="RefSeq" id="WP_280601593.1">
    <property type="nucleotide sequence ID" value="NZ_JARXRN010000025.1"/>
</dbReference>
<comment type="caution">
    <text evidence="1">The sequence shown here is derived from an EMBL/GenBank/DDBJ whole genome shotgun (WGS) entry which is preliminary data.</text>
</comment>
<dbReference type="SUPFAM" id="SSF52540">
    <property type="entry name" value="P-loop containing nucleoside triphosphate hydrolases"/>
    <property type="match status" value="1"/>
</dbReference>
<gene>
    <name evidence="1" type="ORF">QFW80_09570</name>
</gene>
<proteinExistence type="predicted"/>
<dbReference type="InterPro" id="IPR027417">
    <property type="entry name" value="P-loop_NTPase"/>
</dbReference>
<accession>A0ABT6JJZ8</accession>
<dbReference type="Proteomes" id="UP001156831">
    <property type="component" value="Unassembled WGS sequence"/>
</dbReference>
<evidence type="ECO:0000313" key="2">
    <source>
        <dbReference type="Proteomes" id="UP001156831"/>
    </source>
</evidence>
<evidence type="ECO:0000313" key="1">
    <source>
        <dbReference type="EMBL" id="MDH5830758.1"/>
    </source>
</evidence>
<keyword evidence="2" id="KW-1185">Reference proteome</keyword>
<sequence length="327" mass="36416">MPDDLQLLLQPDYLPFRLDVAEGRLLLLRLSTQQRTDAAFLDERVCAGRPAGAWVPWQAAEEASLRCADLPVNWIFHIGHCGSTLLSRLLESPVQHVLREPLALRDLASAAVVGACPEDRLGPYLQALSRLWARPVAAHGSTLVKATSSCNALVGPLLATRSDDRIVLLDMPLRPYLATLLKSPASVKDALAAADERWQLLRRAWPDAQLRSPQSAGEACAMGWLAEQVRFEDIARHDGRALRVDFERMLEQPRDTLERIVVHLRLAHETTDSAMSSSWWNRYAKAGEHAYGIEDRLHDQRLSMSRFTGEIERGIGWVRAASASRAA</sequence>
<dbReference type="EMBL" id="JARXRN010000025">
    <property type="protein sequence ID" value="MDH5830758.1"/>
    <property type="molecule type" value="Genomic_DNA"/>
</dbReference>
<evidence type="ECO:0008006" key="3">
    <source>
        <dbReference type="Google" id="ProtNLM"/>
    </source>
</evidence>
<dbReference type="Gene3D" id="3.40.50.300">
    <property type="entry name" value="P-loop containing nucleotide triphosphate hydrolases"/>
    <property type="match status" value="1"/>
</dbReference>
<reference evidence="1 2" key="1">
    <citation type="submission" date="2023-04" db="EMBL/GenBank/DDBJ databases">
        <title>Luteimonas sp. M1R5S18.</title>
        <authorList>
            <person name="Sun J.-Q."/>
        </authorList>
    </citation>
    <scope>NUCLEOTIDE SEQUENCE [LARGE SCALE GENOMIC DNA]</scope>
    <source>
        <strain evidence="1 2">M1R5S18</strain>
    </source>
</reference>
<organism evidence="1 2">
    <name type="scientific">Luteimonas rhizosphaericola</name>
    <dbReference type="NCBI Taxonomy" id="3042024"/>
    <lineage>
        <taxon>Bacteria</taxon>
        <taxon>Pseudomonadati</taxon>
        <taxon>Pseudomonadota</taxon>
        <taxon>Gammaproteobacteria</taxon>
        <taxon>Lysobacterales</taxon>
        <taxon>Lysobacteraceae</taxon>
        <taxon>Luteimonas</taxon>
    </lineage>
</organism>